<comment type="caution">
    <text evidence="1">The sequence shown here is derived from an EMBL/GenBank/DDBJ whole genome shotgun (WGS) entry which is preliminary data.</text>
</comment>
<dbReference type="EMBL" id="JBHSSE010000018">
    <property type="protein sequence ID" value="MFC6202096.1"/>
    <property type="molecule type" value="Genomic_DNA"/>
</dbReference>
<dbReference type="Proteomes" id="UP001596171">
    <property type="component" value="Unassembled WGS sequence"/>
</dbReference>
<evidence type="ECO:0000313" key="1">
    <source>
        <dbReference type="EMBL" id="MFC6202096.1"/>
    </source>
</evidence>
<reference evidence="2" key="1">
    <citation type="journal article" date="2019" name="Int. J. Syst. Evol. Microbiol.">
        <title>The Global Catalogue of Microorganisms (GCM) 10K type strain sequencing project: providing services to taxonomists for standard genome sequencing and annotation.</title>
        <authorList>
            <consortium name="The Broad Institute Genomics Platform"/>
            <consortium name="The Broad Institute Genome Sequencing Center for Infectious Disease"/>
            <person name="Wu L."/>
            <person name="Ma J."/>
        </authorList>
    </citation>
    <scope>NUCLEOTIDE SEQUENCE [LARGE SCALE GENOMIC DNA]</scope>
    <source>
        <strain evidence="2">CCM 8930</strain>
    </source>
</reference>
<gene>
    <name evidence="1" type="ORF">ACFP1L_09475</name>
</gene>
<protein>
    <submittedName>
        <fullName evidence="1">Uncharacterized protein</fullName>
    </submittedName>
</protein>
<dbReference type="RefSeq" id="WP_137615508.1">
    <property type="nucleotide sequence ID" value="NZ_BJDI01000003.1"/>
</dbReference>
<proteinExistence type="predicted"/>
<evidence type="ECO:0000313" key="2">
    <source>
        <dbReference type="Proteomes" id="UP001596171"/>
    </source>
</evidence>
<name>A0ABW1SK61_9LACO</name>
<keyword evidence="2" id="KW-1185">Reference proteome</keyword>
<organism evidence="1 2">
    <name type="scientific">Lactiplantibacillus nangangensis</name>
    <dbReference type="NCBI Taxonomy" id="2559917"/>
    <lineage>
        <taxon>Bacteria</taxon>
        <taxon>Bacillati</taxon>
        <taxon>Bacillota</taxon>
        <taxon>Bacilli</taxon>
        <taxon>Lactobacillales</taxon>
        <taxon>Lactobacillaceae</taxon>
        <taxon>Lactiplantibacillus</taxon>
    </lineage>
</organism>
<sequence>MALAKGKRIFANFNHIIDTLETDSAKLVSTSYHQLATKGIVPHDFSNQHKSEETLTMMTGIDELEQLYAQLKRTD</sequence>
<accession>A0ABW1SK61</accession>